<dbReference type="FunCoup" id="A0A286URR9">
    <property type="interactions" value="337"/>
</dbReference>
<organism evidence="2 3">
    <name type="scientific">Pyrrhoderma noxium</name>
    <dbReference type="NCBI Taxonomy" id="2282107"/>
    <lineage>
        <taxon>Eukaryota</taxon>
        <taxon>Fungi</taxon>
        <taxon>Dikarya</taxon>
        <taxon>Basidiomycota</taxon>
        <taxon>Agaricomycotina</taxon>
        <taxon>Agaricomycetes</taxon>
        <taxon>Hymenochaetales</taxon>
        <taxon>Hymenochaetaceae</taxon>
        <taxon>Pyrrhoderma</taxon>
    </lineage>
</organism>
<evidence type="ECO:0000259" key="1">
    <source>
        <dbReference type="PROSITE" id="PS50206"/>
    </source>
</evidence>
<dbReference type="PANTHER" id="PTHR44086">
    <property type="entry name" value="THIOSULFATE SULFURTRANSFERASE RDL2, MITOCHONDRIAL-RELATED"/>
    <property type="match status" value="1"/>
</dbReference>
<protein>
    <submittedName>
        <fullName evidence="2">Endoplasmic reticulum</fullName>
    </submittedName>
</protein>
<dbReference type="OrthoDB" id="566238at2759"/>
<feature type="domain" description="Rhodanese" evidence="1">
    <location>
        <begin position="68"/>
        <end position="143"/>
    </location>
</feature>
<comment type="caution">
    <text evidence="2">The sequence shown here is derived from an EMBL/GenBank/DDBJ whole genome shotgun (WGS) entry which is preliminary data.</text>
</comment>
<reference evidence="2 3" key="1">
    <citation type="journal article" date="2017" name="Mol. Ecol.">
        <title>Comparative and population genomic landscape of Phellinus noxius: A hypervariable fungus causing root rot in trees.</title>
        <authorList>
            <person name="Chung C.L."/>
            <person name="Lee T.J."/>
            <person name="Akiba M."/>
            <person name="Lee H.H."/>
            <person name="Kuo T.H."/>
            <person name="Liu D."/>
            <person name="Ke H.M."/>
            <person name="Yokoi T."/>
            <person name="Roa M.B."/>
            <person name="Lu M.J."/>
            <person name="Chang Y.Y."/>
            <person name="Ann P.J."/>
            <person name="Tsai J.N."/>
            <person name="Chen C.Y."/>
            <person name="Tzean S.S."/>
            <person name="Ota Y."/>
            <person name="Hattori T."/>
            <person name="Sahashi N."/>
            <person name="Liou R.F."/>
            <person name="Kikuchi T."/>
            <person name="Tsai I.J."/>
        </authorList>
    </citation>
    <scope>NUCLEOTIDE SEQUENCE [LARGE SCALE GENOMIC DNA]</scope>
    <source>
        <strain evidence="2 3">FFPRI411160</strain>
    </source>
</reference>
<dbReference type="InParanoid" id="A0A286URR9"/>
<dbReference type="Gene3D" id="3.40.250.10">
    <property type="entry name" value="Rhodanese-like domain"/>
    <property type="match status" value="1"/>
</dbReference>
<dbReference type="Pfam" id="PF00581">
    <property type="entry name" value="Rhodanese"/>
    <property type="match status" value="1"/>
</dbReference>
<sequence>MFRIALARSRVISRSSITAGPNPVGATAATKNISATLCFNRFNSQKAGDFWTAPVLTYEQVKPRTEQPTPSAYLIDVREPDEVILEKFGFEKPKADQEIVFYCRSGKRSASASDIAQKNGFTNVFNYEGSWLDWTSREQGKSS</sequence>
<name>A0A286URR9_9AGAM</name>
<dbReference type="SMART" id="SM00450">
    <property type="entry name" value="RHOD"/>
    <property type="match status" value="1"/>
</dbReference>
<dbReference type="EMBL" id="NBII01000002">
    <property type="protein sequence ID" value="PAV22303.1"/>
    <property type="molecule type" value="Genomic_DNA"/>
</dbReference>
<dbReference type="GO" id="GO:0004792">
    <property type="term" value="F:thiosulfate-cyanide sulfurtransferase activity"/>
    <property type="evidence" value="ECO:0007669"/>
    <property type="project" value="TreeGrafter"/>
</dbReference>
<proteinExistence type="predicted"/>
<dbReference type="AlphaFoldDB" id="A0A286URR9"/>
<dbReference type="PROSITE" id="PS50206">
    <property type="entry name" value="RHODANESE_3"/>
    <property type="match status" value="1"/>
</dbReference>
<dbReference type="SUPFAM" id="SSF52821">
    <property type="entry name" value="Rhodanese/Cell cycle control phosphatase"/>
    <property type="match status" value="1"/>
</dbReference>
<dbReference type="GO" id="GO:0005739">
    <property type="term" value="C:mitochondrion"/>
    <property type="evidence" value="ECO:0007669"/>
    <property type="project" value="TreeGrafter"/>
</dbReference>
<dbReference type="PANTHER" id="PTHR44086:SF10">
    <property type="entry name" value="THIOSULFATE SULFURTRANSFERASE_RHODANESE-LIKE DOMAIN-CONTAINING PROTEIN 3"/>
    <property type="match status" value="1"/>
</dbReference>
<dbReference type="Proteomes" id="UP000217199">
    <property type="component" value="Unassembled WGS sequence"/>
</dbReference>
<dbReference type="InterPro" id="IPR001763">
    <property type="entry name" value="Rhodanese-like_dom"/>
</dbReference>
<gene>
    <name evidence="2" type="ORF">PNOK_0226000</name>
</gene>
<dbReference type="InterPro" id="IPR036873">
    <property type="entry name" value="Rhodanese-like_dom_sf"/>
</dbReference>
<accession>A0A286URR9</accession>
<evidence type="ECO:0000313" key="3">
    <source>
        <dbReference type="Proteomes" id="UP000217199"/>
    </source>
</evidence>
<keyword evidence="3" id="KW-1185">Reference proteome</keyword>
<evidence type="ECO:0000313" key="2">
    <source>
        <dbReference type="EMBL" id="PAV22303.1"/>
    </source>
</evidence>
<dbReference type="STRING" id="2282107.A0A286URR9"/>